<dbReference type="Gene3D" id="2.40.128.340">
    <property type="match status" value="1"/>
</dbReference>
<dbReference type="InterPro" id="IPR028994">
    <property type="entry name" value="Integrin_alpha_N"/>
</dbReference>
<dbReference type="Gene3D" id="2.60.40.4070">
    <property type="match status" value="1"/>
</dbReference>
<keyword evidence="1 2" id="KW-0732">Signal</keyword>
<feature type="chain" id="PRO_5045731940" evidence="2">
    <location>
        <begin position="21"/>
        <end position="1026"/>
    </location>
</feature>
<evidence type="ECO:0000256" key="1">
    <source>
        <dbReference type="ARBA" id="ARBA00022729"/>
    </source>
</evidence>
<dbReference type="Pfam" id="PF13860">
    <property type="entry name" value="FlgD_ig"/>
    <property type="match status" value="1"/>
</dbReference>
<feature type="domain" description="FlgD/Vpr Ig-like" evidence="3">
    <location>
        <begin position="682"/>
        <end position="748"/>
    </location>
</feature>
<comment type="caution">
    <text evidence="4">The sequence shown here is derived from an EMBL/GenBank/DDBJ whole genome shotgun (WGS) entry which is preliminary data.</text>
</comment>
<dbReference type="PANTHER" id="PTHR44103:SF1">
    <property type="entry name" value="PROPROTEIN CONVERTASE P"/>
    <property type="match status" value="1"/>
</dbReference>
<dbReference type="Proteomes" id="UP001596183">
    <property type="component" value="Unassembled WGS sequence"/>
</dbReference>
<dbReference type="Pfam" id="PF13517">
    <property type="entry name" value="FG-GAP_3"/>
    <property type="match status" value="1"/>
</dbReference>
<gene>
    <name evidence="4" type="ORF">ACFP2V_37795</name>
</gene>
<proteinExistence type="predicted"/>
<evidence type="ECO:0000313" key="4">
    <source>
        <dbReference type="EMBL" id="MFC5675602.1"/>
    </source>
</evidence>
<dbReference type="InterPro" id="IPR013517">
    <property type="entry name" value="FG-GAP"/>
</dbReference>
<keyword evidence="5" id="KW-1185">Reference proteome</keyword>
<dbReference type="EMBL" id="JBHSPC010000167">
    <property type="protein sequence ID" value="MFC5675602.1"/>
    <property type="molecule type" value="Genomic_DNA"/>
</dbReference>
<dbReference type="InterPro" id="IPR025965">
    <property type="entry name" value="FlgD/Vpr_Ig-like"/>
</dbReference>
<reference evidence="5" key="1">
    <citation type="journal article" date="2019" name="Int. J. Syst. Evol. Microbiol.">
        <title>The Global Catalogue of Microorganisms (GCM) 10K type strain sequencing project: providing services to taxonomists for standard genome sequencing and annotation.</title>
        <authorList>
            <consortium name="The Broad Institute Genomics Platform"/>
            <consortium name="The Broad Institute Genome Sequencing Center for Infectious Disease"/>
            <person name="Wu L."/>
            <person name="Ma J."/>
        </authorList>
    </citation>
    <scope>NUCLEOTIDE SEQUENCE [LARGE SCALE GENOMIC DNA]</scope>
    <source>
        <strain evidence="5">JCM 13852</strain>
    </source>
</reference>
<evidence type="ECO:0000256" key="2">
    <source>
        <dbReference type="SAM" id="SignalP"/>
    </source>
</evidence>
<name>A0ABW0Y1B7_9ACTN</name>
<feature type="signal peptide" evidence="2">
    <location>
        <begin position="1"/>
        <end position="20"/>
    </location>
</feature>
<dbReference type="PANTHER" id="PTHR44103">
    <property type="entry name" value="PROPROTEIN CONVERTASE P"/>
    <property type="match status" value="1"/>
</dbReference>
<protein>
    <submittedName>
        <fullName evidence="4">FG-GAP-like repeat-containing protein</fullName>
    </submittedName>
</protein>
<evidence type="ECO:0000313" key="5">
    <source>
        <dbReference type="Proteomes" id="UP001596183"/>
    </source>
</evidence>
<accession>A0ABW0Y1B7</accession>
<sequence length="1026" mass="107062">MTERALIRVSIAATASFAMALGVGPLSPLAHAGPAAEVVVPAATSLVPRSSVLSAGPTGFLRYEPGRGHLWTTYAGVDTVVDAAATEARGQMVFGAGSDVVARHDGTAGTVMLRNMTTGETGVVPLPAGRHTYQGTLGSTVVTTAPSDGEKWHLLDLQDGAVRHRTVADTPSGITAVFTSNAPVGDAHGMLVQYRVDGRVETGWLDTDEGRLVRLPYNTAFGDSRVVLTSTHLLSWQDSAVSVYSRQDLTAAPRTVPLSGTGRLLGMVGDTLLVTRHDSSLGRMDGSLPVWRVEAVGPDGSVRGTLLDRALNYPAVPAPDGGLLVAAGPDTADWGVNLVQAGPGGAPTARRVAGSEAVSLANTVQALSLTQGRLTTMERDRSRDQSGLYGRTVEVTGSLTFGRHTDRGPVPAEYERCAWQDCVWMLDTGDGRTVFWGRQGSEGASPQPRVVAEGASLPGTPLDASRTYDLVSEAGGRFVALRTHRGGTSGAQTAVVDLDTGKTVLTVPEQAEALWGTTLWVRDGNDSVVPIDLRTGKRGESVWFGRGCLLEDLQAVREWLLWSCVGSAESQGVHNTATGKKLILKTGAGSYGRAELGDGFVVTVKEGKLQVNDVRGGTAVSHTVESSTAWNAWDVDPHTGLIAHTDDKSNIRLVSSGVPVSPLEQTDTVVAGSANVKGGAAPWRPKWWLSKPAASWKLALKHKPTGKTVRTLSGGEVRGAVTASWNGKDGSGRLVPNGAYTWTLTATPADGRGTALTRTGTVKVSGAAAVLRDHAGSDGFGDLLTLNSSGALTFQQGTGKGAFSGKVSGSGWATSVKAVPLGDLNGDRCNDTLVRFSSGTVRLYRPACGAALKPSTPYTTISTGSGWKQYDILTSPGDVTKDGRPDLIARNSSTGAVYLYKGTSTGKLSSRVKLFSNWKGYKKVVGAGDLNGDGIGDLLVQDKSNTLYRLDGTGKGTFKSRAKVAAGWGSSYNAVVGVGDITGDGKADLVARDTSGNLFRQNGTGKGTFGGRTKIATGWKGYKALS</sequence>
<dbReference type="Gene3D" id="2.130.10.130">
    <property type="entry name" value="Integrin alpha, N-terminal"/>
    <property type="match status" value="1"/>
</dbReference>
<evidence type="ECO:0000259" key="3">
    <source>
        <dbReference type="Pfam" id="PF13860"/>
    </source>
</evidence>
<organism evidence="4 5">
    <name type="scientific">Streptomyces incanus</name>
    <dbReference type="NCBI Taxonomy" id="887453"/>
    <lineage>
        <taxon>Bacteria</taxon>
        <taxon>Bacillati</taxon>
        <taxon>Actinomycetota</taxon>
        <taxon>Actinomycetes</taxon>
        <taxon>Kitasatosporales</taxon>
        <taxon>Streptomycetaceae</taxon>
        <taxon>Streptomyces</taxon>
    </lineage>
</organism>
<dbReference type="SUPFAM" id="SSF69318">
    <property type="entry name" value="Integrin alpha N-terminal domain"/>
    <property type="match status" value="1"/>
</dbReference>
<dbReference type="RefSeq" id="WP_381221000.1">
    <property type="nucleotide sequence ID" value="NZ_JBHSPC010000167.1"/>
</dbReference>